<keyword evidence="4 10" id="KW-0812">Transmembrane</keyword>
<evidence type="ECO:0000256" key="6">
    <source>
        <dbReference type="ARBA" id="ARBA00023077"/>
    </source>
</evidence>
<dbReference type="Gene3D" id="3.55.50.30">
    <property type="match status" value="1"/>
</dbReference>
<evidence type="ECO:0000256" key="1">
    <source>
        <dbReference type="ARBA" id="ARBA00004571"/>
    </source>
</evidence>
<keyword evidence="3 10" id="KW-1134">Transmembrane beta strand</keyword>
<evidence type="ECO:0000256" key="9">
    <source>
        <dbReference type="ARBA" id="ARBA00023237"/>
    </source>
</evidence>
<evidence type="ECO:0000259" key="14">
    <source>
        <dbReference type="Pfam" id="PF07715"/>
    </source>
</evidence>
<name>A0A3D4VAQ0_9BACT</name>
<dbReference type="InterPro" id="IPR012910">
    <property type="entry name" value="Plug_dom"/>
</dbReference>
<dbReference type="InterPro" id="IPR037066">
    <property type="entry name" value="Plug_dom_sf"/>
</dbReference>
<dbReference type="EMBL" id="DPIY01000010">
    <property type="protein sequence ID" value="HCT58199.1"/>
    <property type="molecule type" value="Genomic_DNA"/>
</dbReference>
<feature type="chain" id="PRO_5017647849" description="TonB-dependent receptor" evidence="12">
    <location>
        <begin position="36"/>
        <end position="893"/>
    </location>
</feature>
<dbReference type="Pfam" id="PF00593">
    <property type="entry name" value="TonB_dep_Rec_b-barrel"/>
    <property type="match status" value="1"/>
</dbReference>
<evidence type="ECO:0000256" key="5">
    <source>
        <dbReference type="ARBA" id="ARBA00022729"/>
    </source>
</evidence>
<evidence type="ECO:0000256" key="11">
    <source>
        <dbReference type="RuleBase" id="RU003357"/>
    </source>
</evidence>
<dbReference type="SUPFAM" id="SSF56935">
    <property type="entry name" value="Porins"/>
    <property type="match status" value="1"/>
</dbReference>
<protein>
    <recommendedName>
        <fullName evidence="17">TonB-dependent receptor</fullName>
    </recommendedName>
</protein>
<feature type="signal peptide" evidence="12">
    <location>
        <begin position="1"/>
        <end position="35"/>
    </location>
</feature>
<keyword evidence="9 10" id="KW-0998">Cell outer membrane</keyword>
<dbReference type="GO" id="GO:0009279">
    <property type="term" value="C:cell outer membrane"/>
    <property type="evidence" value="ECO:0007669"/>
    <property type="project" value="UniProtKB-SubCell"/>
</dbReference>
<dbReference type="PANTHER" id="PTHR30069">
    <property type="entry name" value="TONB-DEPENDENT OUTER MEMBRANE RECEPTOR"/>
    <property type="match status" value="1"/>
</dbReference>
<dbReference type="InterPro" id="IPR036942">
    <property type="entry name" value="Beta-barrel_TonB_sf"/>
</dbReference>
<evidence type="ECO:0000256" key="2">
    <source>
        <dbReference type="ARBA" id="ARBA00022448"/>
    </source>
</evidence>
<feature type="domain" description="TonB-dependent receptor-like beta-barrel" evidence="13">
    <location>
        <begin position="426"/>
        <end position="866"/>
    </location>
</feature>
<keyword evidence="6 11" id="KW-0798">TonB box</keyword>
<keyword evidence="8" id="KW-0675">Receptor</keyword>
<dbReference type="GO" id="GO:0044718">
    <property type="term" value="P:siderophore transmembrane transport"/>
    <property type="evidence" value="ECO:0007669"/>
    <property type="project" value="TreeGrafter"/>
</dbReference>
<organism evidence="15 16">
    <name type="scientific">Gemmatimonas aurantiaca</name>
    <dbReference type="NCBI Taxonomy" id="173480"/>
    <lineage>
        <taxon>Bacteria</taxon>
        <taxon>Pseudomonadati</taxon>
        <taxon>Gemmatimonadota</taxon>
        <taxon>Gemmatimonadia</taxon>
        <taxon>Gemmatimonadales</taxon>
        <taxon>Gemmatimonadaceae</taxon>
        <taxon>Gemmatimonas</taxon>
    </lineage>
</organism>
<keyword evidence="7 10" id="KW-0472">Membrane</keyword>
<evidence type="ECO:0000313" key="16">
    <source>
        <dbReference type="Proteomes" id="UP000264071"/>
    </source>
</evidence>
<evidence type="ECO:0000256" key="12">
    <source>
        <dbReference type="SAM" id="SignalP"/>
    </source>
</evidence>
<dbReference type="InterPro" id="IPR000531">
    <property type="entry name" value="Beta-barrel_TonB"/>
</dbReference>
<evidence type="ECO:0000256" key="3">
    <source>
        <dbReference type="ARBA" id="ARBA00022452"/>
    </source>
</evidence>
<evidence type="ECO:0000256" key="8">
    <source>
        <dbReference type="ARBA" id="ARBA00023170"/>
    </source>
</evidence>
<keyword evidence="5 12" id="KW-0732">Signal</keyword>
<evidence type="ECO:0000259" key="13">
    <source>
        <dbReference type="Pfam" id="PF00593"/>
    </source>
</evidence>
<evidence type="ECO:0000313" key="15">
    <source>
        <dbReference type="EMBL" id="HCT58199.1"/>
    </source>
</evidence>
<keyword evidence="2 10" id="KW-0813">Transport</keyword>
<dbReference type="Gene3D" id="2.40.170.20">
    <property type="entry name" value="TonB-dependent receptor, beta-barrel domain"/>
    <property type="match status" value="1"/>
</dbReference>
<comment type="subcellular location">
    <subcellularLocation>
        <location evidence="1 10">Cell outer membrane</location>
        <topology evidence="1 10">Multi-pass membrane protein</topology>
    </subcellularLocation>
</comment>
<evidence type="ECO:0000256" key="10">
    <source>
        <dbReference type="PROSITE-ProRule" id="PRU01360"/>
    </source>
</evidence>
<evidence type="ECO:0008006" key="17">
    <source>
        <dbReference type="Google" id="ProtNLM"/>
    </source>
</evidence>
<dbReference type="Pfam" id="PF07715">
    <property type="entry name" value="Plug"/>
    <property type="match status" value="1"/>
</dbReference>
<dbReference type="InterPro" id="IPR039426">
    <property type="entry name" value="TonB-dep_rcpt-like"/>
</dbReference>
<dbReference type="PROSITE" id="PS52016">
    <property type="entry name" value="TONB_DEPENDENT_REC_3"/>
    <property type="match status" value="1"/>
</dbReference>
<dbReference type="PANTHER" id="PTHR30069:SF29">
    <property type="entry name" value="HEMOGLOBIN AND HEMOGLOBIN-HAPTOGLOBIN-BINDING PROTEIN 1-RELATED"/>
    <property type="match status" value="1"/>
</dbReference>
<sequence>MKRRSLTRGVTLRRAAVGATTGLILSVAPSALLHAAEPTCVARLASDDRSALWAPPLDRIVNVRLTDLPLRDALDRVAAIAKVELSYSNDLLPGDRRVCLALDRVPVGAVIESLLSGSTLRPIVLGSTQIVLAPTRERTVAVEHAVEHAVVPRRASVLDRVVVTGSPDGAPQRGSPFALDVVDGATLAQHGASTLGEALDLAVPGIWTWTASAGSVSARYGSIRGASSFGVTAPKIYLDGIEVANPLLVTQLDPSRVARVEVIRGPQGAALYGADAISGVVNILTRHDGTATGAPQLQLSTSAGVSATAYAPRNAFVQDHAISFRTGTPSRSMGVGLNVGTIGAYVPGASEQRLLADVDGRVARDKSVFTGTARLSLQRANASNGLFDPLGGPFGGAGANSTVGGGMALDMGQRHTSVAPPLAVGNNPPLDSMTHATGDSASGQRLMQYTVGGSASYMPDLHWTHSFIAGVDGFRLQGLSVSAVPSTMNGPQSSAIGGGESTGDRGTLRWRSVGRFDVAPQTLLTMTFAGEQSVTRELTTSTEAPLAQPLESNASLLGIARTPSGMISDLSWYGSTGLSAQGMVGWRDRLFASAGVRAERTTGATRNTQNALLPMLGLAYVEDLGGTVLKFRGAFGRGIRPARSLMRTSSWMGTGQLQAMTSLQPESQQGTEFGGDLLFGSRYGVHVTRFDQRASGLIQPVAQVQTTVGANGRMQRTMVYSLQNVGAITNRGWEVEGSARLQRLSLAGTLSLVDSRVARLARGYRGELREGDRMFDVPANTISLSASYLVGRFTLATSATRAADWVGYDRARIGSELNGTGAGGQSFEGGMLRNYWTQYEPLTRWRANVTYRLRGDLSIVTGGDNLLNVQRGAPDNATVTAGRTLTFGRRTIF</sequence>
<proteinExistence type="inferred from homology"/>
<comment type="caution">
    <text evidence="15">The sequence shown here is derived from an EMBL/GenBank/DDBJ whole genome shotgun (WGS) entry which is preliminary data.</text>
</comment>
<gene>
    <name evidence="15" type="ORF">DGD08_13420</name>
</gene>
<evidence type="ECO:0000256" key="4">
    <source>
        <dbReference type="ARBA" id="ARBA00022692"/>
    </source>
</evidence>
<dbReference type="AlphaFoldDB" id="A0A3D4VAQ0"/>
<comment type="similarity">
    <text evidence="10 11">Belongs to the TonB-dependent receptor family.</text>
</comment>
<accession>A0A3D4VAQ0</accession>
<reference evidence="15 16" key="1">
    <citation type="journal article" date="2018" name="Nat. Biotechnol.">
        <title>A standardized bacterial taxonomy based on genome phylogeny substantially revises the tree of life.</title>
        <authorList>
            <person name="Parks D.H."/>
            <person name="Chuvochina M."/>
            <person name="Waite D.W."/>
            <person name="Rinke C."/>
            <person name="Skarshewski A."/>
            <person name="Chaumeil P.A."/>
            <person name="Hugenholtz P."/>
        </authorList>
    </citation>
    <scope>NUCLEOTIDE SEQUENCE [LARGE SCALE GENOMIC DNA]</scope>
    <source>
        <strain evidence="15">UBA8844</strain>
    </source>
</reference>
<dbReference type="Gene3D" id="2.170.130.10">
    <property type="entry name" value="TonB-dependent receptor, plug domain"/>
    <property type="match status" value="1"/>
</dbReference>
<feature type="domain" description="TonB-dependent receptor plug" evidence="14">
    <location>
        <begin position="172"/>
        <end position="280"/>
    </location>
</feature>
<dbReference type="GO" id="GO:0015344">
    <property type="term" value="F:siderophore uptake transmembrane transporter activity"/>
    <property type="evidence" value="ECO:0007669"/>
    <property type="project" value="TreeGrafter"/>
</dbReference>
<dbReference type="Proteomes" id="UP000264071">
    <property type="component" value="Unassembled WGS sequence"/>
</dbReference>
<evidence type="ECO:0000256" key="7">
    <source>
        <dbReference type="ARBA" id="ARBA00023136"/>
    </source>
</evidence>